<gene>
    <name evidence="1" type="ORF">H0S81_04315</name>
</gene>
<evidence type="ECO:0000313" key="1">
    <source>
        <dbReference type="EMBL" id="MBG0779131.1"/>
    </source>
</evidence>
<name>A0A931G768_9BACT</name>
<dbReference type="Proteomes" id="UP000706172">
    <property type="component" value="Unassembled WGS sequence"/>
</dbReference>
<sequence length="137" mass="15411">MKIYGMDIPLNGYRQTAFPSRDTSTAFDHVFNRELAALQKTSEMSLDSGKTDDKARMLSQGDGILTLLETYAADLENPGKTLKQMAPLVEAIDHEVTRLEEKANARFSRDEALMDWVNELSLTARVATVKFHRGDFL</sequence>
<comment type="caution">
    <text evidence="1">The sequence shown here is derived from an EMBL/GenBank/DDBJ whole genome shotgun (WGS) entry which is preliminary data.</text>
</comment>
<organism evidence="1 2">
    <name type="scientific">Desulfotignum balticum</name>
    <dbReference type="NCBI Taxonomy" id="115781"/>
    <lineage>
        <taxon>Bacteria</taxon>
        <taxon>Pseudomonadati</taxon>
        <taxon>Thermodesulfobacteriota</taxon>
        <taxon>Desulfobacteria</taxon>
        <taxon>Desulfobacterales</taxon>
        <taxon>Desulfobacteraceae</taxon>
        <taxon>Desulfotignum</taxon>
    </lineage>
</organism>
<dbReference type="AlphaFoldDB" id="A0A931G768"/>
<protein>
    <submittedName>
        <fullName evidence="1">Uncharacterized protein</fullName>
    </submittedName>
</protein>
<proteinExistence type="predicted"/>
<accession>A0A931G768</accession>
<reference evidence="1" key="1">
    <citation type="submission" date="2020-07" db="EMBL/GenBank/DDBJ databases">
        <title>Severe corrosion of carbon steel in oil field produced water can be linked to methanogenic archaea containing a special type of NiFe hydrogenase.</title>
        <authorList>
            <person name="Lahme S."/>
            <person name="Mand J."/>
            <person name="Longwell J."/>
            <person name="Smith R."/>
            <person name="Enning D."/>
        </authorList>
    </citation>
    <scope>NUCLEOTIDE SEQUENCE</scope>
    <source>
        <strain evidence="1">MIC098Bin6</strain>
    </source>
</reference>
<evidence type="ECO:0000313" key="2">
    <source>
        <dbReference type="Proteomes" id="UP000706172"/>
    </source>
</evidence>
<dbReference type="EMBL" id="JACCQK010000215">
    <property type="protein sequence ID" value="MBG0779131.1"/>
    <property type="molecule type" value="Genomic_DNA"/>
</dbReference>